<dbReference type="PANTHER" id="PTHR43611">
    <property type="entry name" value="ALPHA-D-GLUCOSE 1-PHOSPHATE PHOSPHATASE"/>
    <property type="match status" value="1"/>
</dbReference>
<dbReference type="InterPro" id="IPR023214">
    <property type="entry name" value="HAD_sf"/>
</dbReference>
<dbReference type="Proteomes" id="UP000578112">
    <property type="component" value="Unassembled WGS sequence"/>
</dbReference>
<keyword evidence="2" id="KW-1185">Reference proteome</keyword>
<reference evidence="1 2" key="1">
    <citation type="submission" date="2020-08" db="EMBL/GenBank/DDBJ databases">
        <title>Sequencing the genomes of 1000 actinobacteria strains.</title>
        <authorList>
            <person name="Klenk H.-P."/>
        </authorList>
    </citation>
    <scope>NUCLEOTIDE SEQUENCE [LARGE SCALE GENOMIC DNA]</scope>
    <source>
        <strain evidence="1 2">DSM 43149</strain>
    </source>
</reference>
<dbReference type="SUPFAM" id="SSF56784">
    <property type="entry name" value="HAD-like"/>
    <property type="match status" value="1"/>
</dbReference>
<comment type="caution">
    <text evidence="1">The sequence shown here is derived from an EMBL/GenBank/DDBJ whole genome shotgun (WGS) entry which is preliminary data.</text>
</comment>
<dbReference type="AlphaFoldDB" id="A0A7W7HY98"/>
<dbReference type="NCBIfam" id="TIGR01509">
    <property type="entry name" value="HAD-SF-IA-v3"/>
    <property type="match status" value="1"/>
</dbReference>
<name>A0A7W7HY98_9ACTN</name>
<dbReference type="Gene3D" id="3.40.50.1000">
    <property type="entry name" value="HAD superfamily/HAD-like"/>
    <property type="match status" value="1"/>
</dbReference>
<dbReference type="PANTHER" id="PTHR43611:SF3">
    <property type="entry name" value="FLAVIN MONONUCLEOTIDE HYDROLASE 1, CHLOROPLATIC"/>
    <property type="match status" value="1"/>
</dbReference>
<dbReference type="Pfam" id="PF00702">
    <property type="entry name" value="Hydrolase"/>
    <property type="match status" value="1"/>
</dbReference>
<dbReference type="GO" id="GO:0016787">
    <property type="term" value="F:hydrolase activity"/>
    <property type="evidence" value="ECO:0007669"/>
    <property type="project" value="UniProtKB-KW"/>
</dbReference>
<dbReference type="EMBL" id="JACHNH010000001">
    <property type="protein sequence ID" value="MBB4763019.1"/>
    <property type="molecule type" value="Genomic_DNA"/>
</dbReference>
<organism evidence="1 2">
    <name type="scientific">Actinoplanes digitatis</name>
    <dbReference type="NCBI Taxonomy" id="1868"/>
    <lineage>
        <taxon>Bacteria</taxon>
        <taxon>Bacillati</taxon>
        <taxon>Actinomycetota</taxon>
        <taxon>Actinomycetes</taxon>
        <taxon>Micromonosporales</taxon>
        <taxon>Micromonosporaceae</taxon>
        <taxon>Actinoplanes</taxon>
    </lineage>
</organism>
<accession>A0A7W7HY98</accession>
<dbReference type="InterPro" id="IPR006439">
    <property type="entry name" value="HAD-SF_hydro_IA"/>
</dbReference>
<keyword evidence="1" id="KW-0378">Hydrolase</keyword>
<protein>
    <submittedName>
        <fullName evidence="1">Putative hydrolase of the HAD superfamily</fullName>
    </submittedName>
</protein>
<gene>
    <name evidence="1" type="ORF">BJ971_003575</name>
</gene>
<evidence type="ECO:0000313" key="1">
    <source>
        <dbReference type="EMBL" id="MBB4763019.1"/>
    </source>
</evidence>
<evidence type="ECO:0000313" key="2">
    <source>
        <dbReference type="Proteomes" id="UP000578112"/>
    </source>
</evidence>
<proteinExistence type="predicted"/>
<dbReference type="RefSeq" id="WP_184994385.1">
    <property type="nucleotide sequence ID" value="NZ_BOMK01000042.1"/>
</dbReference>
<dbReference type="InterPro" id="IPR036412">
    <property type="entry name" value="HAD-like_sf"/>
</dbReference>
<dbReference type="PRINTS" id="PR00413">
    <property type="entry name" value="HADHALOGNASE"/>
</dbReference>
<sequence>MGFPRVGGTHLLIDFGEVVSLAQPAGEVAALAALAGLPVGEFSRRYWAHRPAYDAGGTALAYWTAVIGAAPGGERLRRLVELDVASWLHLDPGMLRLLDAVHEAGTPVSLLSNAPRELARALGRHADLKPFAHLLFSADLALVKPDPAIFAAALEALGAAPGDVVFVDDRPANVDAAAALGIRGIVFTGTAACLAGVARAAFVG</sequence>